<organism evidence="5 6">
    <name type="scientific">Terriglobus saanensis (strain ATCC BAA-1853 / DSM 23119 / SP1PR4)</name>
    <dbReference type="NCBI Taxonomy" id="401053"/>
    <lineage>
        <taxon>Bacteria</taxon>
        <taxon>Pseudomonadati</taxon>
        <taxon>Acidobacteriota</taxon>
        <taxon>Terriglobia</taxon>
        <taxon>Terriglobales</taxon>
        <taxon>Acidobacteriaceae</taxon>
        <taxon>Terriglobus</taxon>
    </lineage>
</organism>
<evidence type="ECO:0000313" key="5">
    <source>
        <dbReference type="EMBL" id="ADV84776.1"/>
    </source>
</evidence>
<dbReference type="HOGENOM" id="CLU_059898_0_0_0"/>
<comment type="pathway">
    <text evidence="1 4">Quinol/quinone metabolism; menaquinone biosynthesis.</text>
</comment>
<proteinExistence type="inferred from homology"/>
<dbReference type="PANTHER" id="PTHR37690">
    <property type="entry name" value="CHORISMATE DEHYDRATASE"/>
    <property type="match status" value="1"/>
</dbReference>
<dbReference type="eggNOG" id="COG1427">
    <property type="taxonomic scope" value="Bacteria"/>
</dbReference>
<dbReference type="KEGG" id="tsa:AciPR4_4027"/>
<comment type="similarity">
    <text evidence="4">Belongs to the MqnA/MqnD family. MqnA subfamily.</text>
</comment>
<dbReference type="InterPro" id="IPR003773">
    <property type="entry name" value="Menaquinone_biosynth"/>
</dbReference>
<dbReference type="HAMAP" id="MF_00995">
    <property type="entry name" value="MqnA"/>
    <property type="match status" value="1"/>
</dbReference>
<dbReference type="AlphaFoldDB" id="E8V4F2"/>
<evidence type="ECO:0000313" key="6">
    <source>
        <dbReference type="Proteomes" id="UP000006844"/>
    </source>
</evidence>
<sequence>MGDRPELRIGMISFTNATPFRFVPPRFKAQIVFGDPSELTALMMEGKLDVCLLPTGSPIHLEEKVKPLGPYGIASYGHVMSVRLFSKVALAELLEKDRAMHLTQRSTTTRKLLQILFKKEFGATPRISSDPSESDARLLIGDEALNFARQEYRWPVNRDIGEWWMEQTGHGFVFAQWVVSPTVSDESVSDLTQWIEENLTFAATAEGRRSLREAGTAAGWNPDMAELYFERLEFRLTQVHLEGLSYFHRLLKGTDDGD</sequence>
<dbReference type="GO" id="GO:0009234">
    <property type="term" value="P:menaquinone biosynthetic process"/>
    <property type="evidence" value="ECO:0007669"/>
    <property type="project" value="UniProtKB-UniRule"/>
</dbReference>
<dbReference type="SUPFAM" id="SSF53850">
    <property type="entry name" value="Periplasmic binding protein-like II"/>
    <property type="match status" value="1"/>
</dbReference>
<dbReference type="EC" id="4.2.1.151" evidence="4"/>
<dbReference type="UniPathway" id="UPA00079"/>
<evidence type="ECO:0000256" key="4">
    <source>
        <dbReference type="HAMAP-Rule" id="MF_00995"/>
    </source>
</evidence>
<keyword evidence="3 4" id="KW-0456">Lyase</keyword>
<reference evidence="5 6" key="1">
    <citation type="journal article" date="2012" name="Stand. Genomic Sci.">
        <title>Complete genome sequence of Terriglobus saanensis type strain SP1PR4(T), an Acidobacteria from tundra soil.</title>
        <authorList>
            <person name="Rawat S.R."/>
            <person name="Mannisto M.K."/>
            <person name="Starovoytov V."/>
            <person name="Goodwin L."/>
            <person name="Nolan M."/>
            <person name="Hauser L."/>
            <person name="Land M."/>
            <person name="Davenport K.W."/>
            <person name="Woyke T."/>
            <person name="Haggblom M.M."/>
        </authorList>
    </citation>
    <scope>NUCLEOTIDE SEQUENCE</scope>
    <source>
        <strain evidence="6">ATCC BAA-1853 / DSM 23119 / SP1PR4</strain>
    </source>
</reference>
<gene>
    <name evidence="4" type="primary">mqnA</name>
    <name evidence="5" type="ordered locus">AciPR4_4027</name>
</gene>
<evidence type="ECO:0000256" key="3">
    <source>
        <dbReference type="ARBA" id="ARBA00023239"/>
    </source>
</evidence>
<evidence type="ECO:0000256" key="1">
    <source>
        <dbReference type="ARBA" id="ARBA00004863"/>
    </source>
</evidence>
<dbReference type="GO" id="GO:0016836">
    <property type="term" value="F:hydro-lyase activity"/>
    <property type="evidence" value="ECO:0007669"/>
    <property type="project" value="UniProtKB-UniRule"/>
</dbReference>
<dbReference type="STRING" id="401053.AciPR4_4027"/>
<dbReference type="Gene3D" id="3.40.190.10">
    <property type="entry name" value="Periplasmic binding protein-like II"/>
    <property type="match status" value="2"/>
</dbReference>
<dbReference type="PANTHER" id="PTHR37690:SF1">
    <property type="entry name" value="CHORISMATE DEHYDRATASE"/>
    <property type="match status" value="1"/>
</dbReference>
<comment type="catalytic activity">
    <reaction evidence="4">
        <text>chorismate = 3-[(1-carboxyvinyl)-oxy]benzoate + H2O</text>
        <dbReference type="Rhea" id="RHEA:40051"/>
        <dbReference type="ChEBI" id="CHEBI:15377"/>
        <dbReference type="ChEBI" id="CHEBI:29748"/>
        <dbReference type="ChEBI" id="CHEBI:76981"/>
        <dbReference type="EC" id="4.2.1.151"/>
    </reaction>
</comment>
<dbReference type="CDD" id="cd13634">
    <property type="entry name" value="PBP2_Sco4506"/>
    <property type="match status" value="1"/>
</dbReference>
<dbReference type="EMBL" id="CP002467">
    <property type="protein sequence ID" value="ADV84776.1"/>
    <property type="molecule type" value="Genomic_DNA"/>
</dbReference>
<keyword evidence="6" id="KW-1185">Reference proteome</keyword>
<protein>
    <recommendedName>
        <fullName evidence="4">Chorismate dehydratase</fullName>
        <ecNumber evidence="4">4.2.1.151</ecNumber>
    </recommendedName>
    <alternativeName>
        <fullName evidence="4">Menaquinone biosynthetic enzyme MqnA</fullName>
    </alternativeName>
</protein>
<keyword evidence="2 4" id="KW-0474">Menaquinone biosynthesis</keyword>
<accession>E8V4F2</accession>
<evidence type="ECO:0000256" key="2">
    <source>
        <dbReference type="ARBA" id="ARBA00022428"/>
    </source>
</evidence>
<dbReference type="InterPro" id="IPR030868">
    <property type="entry name" value="MqnA"/>
</dbReference>
<name>E8V4F2_TERSS</name>
<comment type="function">
    <text evidence="4">Catalyzes the dehydration of chorismate into 3-[(1-carboxyvinyl)oxy]benzoate, a step in the biosynthesis of menaquinone (MK, vitamin K2).</text>
</comment>
<dbReference type="Proteomes" id="UP000006844">
    <property type="component" value="Chromosome"/>
</dbReference>
<dbReference type="Pfam" id="PF02621">
    <property type="entry name" value="VitK2_biosynth"/>
    <property type="match status" value="1"/>
</dbReference>